<reference evidence="4 5" key="1">
    <citation type="submission" date="2015-02" db="EMBL/GenBank/DDBJ databases">
        <title>Draft genome of a novel marine cyanobacterium (Chroococcales) isolated from South Atlantic Ocean.</title>
        <authorList>
            <person name="Rigonato J."/>
            <person name="Alvarenga D.O."/>
            <person name="Branco L.H."/>
            <person name="Varani A.M."/>
            <person name="Brandini F.P."/>
            <person name="Fiore M.F."/>
        </authorList>
    </citation>
    <scope>NUCLEOTIDE SEQUENCE [LARGE SCALE GENOMIC DNA]</scope>
    <source>
        <strain evidence="4 5">CENA595</strain>
    </source>
</reference>
<protein>
    <submittedName>
        <fullName evidence="4">Uncharacterized protein</fullName>
    </submittedName>
</protein>
<dbReference type="OrthoDB" id="425114at2"/>
<dbReference type="RefSeq" id="WP_045055150.1">
    <property type="nucleotide sequence ID" value="NZ_CAWMDP010000056.1"/>
</dbReference>
<evidence type="ECO:0000313" key="4">
    <source>
        <dbReference type="EMBL" id="KJH71260.1"/>
    </source>
</evidence>
<gene>
    <name evidence="4" type="ORF">UH38_13290</name>
</gene>
<name>A0A0D8ZRB5_9CYAN</name>
<keyword evidence="3" id="KW-0472">Membrane</keyword>
<evidence type="ECO:0000313" key="5">
    <source>
        <dbReference type="Proteomes" id="UP000032452"/>
    </source>
</evidence>
<dbReference type="PATRIC" id="fig|1618023.3.peg.4688"/>
<evidence type="ECO:0000256" key="2">
    <source>
        <dbReference type="SAM" id="MobiDB-lite"/>
    </source>
</evidence>
<feature type="transmembrane region" description="Helical" evidence="3">
    <location>
        <begin position="139"/>
        <end position="160"/>
    </location>
</feature>
<dbReference type="AlphaFoldDB" id="A0A0D8ZRB5"/>
<keyword evidence="3" id="KW-1133">Transmembrane helix</keyword>
<dbReference type="Proteomes" id="UP000032452">
    <property type="component" value="Unassembled WGS sequence"/>
</dbReference>
<keyword evidence="3" id="KW-0812">Transmembrane</keyword>
<feature type="region of interest" description="Disordered" evidence="2">
    <location>
        <begin position="99"/>
        <end position="126"/>
    </location>
</feature>
<accession>A0A0D8ZRB5</accession>
<proteinExistence type="predicted"/>
<dbReference type="STRING" id="1618023.UH38_13290"/>
<dbReference type="EMBL" id="JYON01000013">
    <property type="protein sequence ID" value="KJH71260.1"/>
    <property type="molecule type" value="Genomic_DNA"/>
</dbReference>
<organism evidence="4 5">
    <name type="scientific">Aliterella atlantica CENA595</name>
    <dbReference type="NCBI Taxonomy" id="1618023"/>
    <lineage>
        <taxon>Bacteria</taxon>
        <taxon>Bacillati</taxon>
        <taxon>Cyanobacteriota</taxon>
        <taxon>Cyanophyceae</taxon>
        <taxon>Chroococcidiopsidales</taxon>
        <taxon>Aliterellaceae</taxon>
        <taxon>Aliterella</taxon>
    </lineage>
</organism>
<evidence type="ECO:0000256" key="1">
    <source>
        <dbReference type="SAM" id="Coils"/>
    </source>
</evidence>
<evidence type="ECO:0000256" key="3">
    <source>
        <dbReference type="SAM" id="Phobius"/>
    </source>
</evidence>
<keyword evidence="5" id="KW-1185">Reference proteome</keyword>
<sequence>MRSHPNSDRNLSPTATYAPSVPLSVYRELATELQAAKSLSDSLNTQNQQLARQNQQLRQEIAKAVESILRLEQIVNLQKAPSTRTIPKSIHKIPKVTEGPLPFPTKKPSYRAETISEQEQRRYRRHHDDVETSGAVNGWFLAISIILIMVTAFGAGYFLMRPLVRSR</sequence>
<keyword evidence="1" id="KW-0175">Coiled coil</keyword>
<comment type="caution">
    <text evidence="4">The sequence shown here is derived from an EMBL/GenBank/DDBJ whole genome shotgun (WGS) entry which is preliminary data.</text>
</comment>
<feature type="coiled-coil region" evidence="1">
    <location>
        <begin position="26"/>
        <end position="74"/>
    </location>
</feature>